<dbReference type="SUPFAM" id="SSF56112">
    <property type="entry name" value="Protein kinase-like (PK-like)"/>
    <property type="match status" value="1"/>
</dbReference>
<name>A0A4S8S2A9_AURPU</name>
<dbReference type="CDD" id="cd00180">
    <property type="entry name" value="PKc"/>
    <property type="match status" value="1"/>
</dbReference>
<dbReference type="InterPro" id="IPR011009">
    <property type="entry name" value="Kinase-like_dom_sf"/>
</dbReference>
<accession>A0A4S8S2A9</accession>
<dbReference type="AlphaFoldDB" id="A0A4S8S2A9"/>
<dbReference type="PROSITE" id="PS50011">
    <property type="entry name" value="PROTEIN_KINASE_DOM"/>
    <property type="match status" value="1"/>
</dbReference>
<dbReference type="PANTHER" id="PTHR44167">
    <property type="entry name" value="OVARIAN-SPECIFIC SERINE/THREONINE-PROTEIN KINASE LOK-RELATED"/>
    <property type="match status" value="1"/>
</dbReference>
<gene>
    <name evidence="2" type="ORF">D6D28_10270</name>
</gene>
<dbReference type="PANTHER" id="PTHR44167:SF24">
    <property type="entry name" value="SERINE_THREONINE-PROTEIN KINASE CHK2"/>
    <property type="match status" value="1"/>
</dbReference>
<dbReference type="SMART" id="SM00220">
    <property type="entry name" value="S_TKc"/>
    <property type="match status" value="1"/>
</dbReference>
<organism evidence="2 3">
    <name type="scientific">Aureobasidium pullulans</name>
    <name type="common">Black yeast</name>
    <name type="synonym">Pullularia pullulans</name>
    <dbReference type="NCBI Taxonomy" id="5580"/>
    <lineage>
        <taxon>Eukaryota</taxon>
        <taxon>Fungi</taxon>
        <taxon>Dikarya</taxon>
        <taxon>Ascomycota</taxon>
        <taxon>Pezizomycotina</taxon>
        <taxon>Dothideomycetes</taxon>
        <taxon>Dothideomycetidae</taxon>
        <taxon>Dothideales</taxon>
        <taxon>Saccotheciaceae</taxon>
        <taxon>Aureobasidium</taxon>
    </lineage>
</organism>
<dbReference type="Proteomes" id="UP000304951">
    <property type="component" value="Unassembled WGS sequence"/>
</dbReference>
<keyword evidence="2" id="KW-0808">Transferase</keyword>
<evidence type="ECO:0000259" key="1">
    <source>
        <dbReference type="PROSITE" id="PS50011"/>
    </source>
</evidence>
<sequence>MSLDQLLVETKKISNHPKQPPQQITRMQDISEPKHLGIVSQCYDETFDSFYKFDKSLGQGGQGVVSLATVKATGKIVVIKRLILPPNTDLKTVPELVMLDRISKLGPHPNILPFLQVWNTPQSAPGECPTSRIILPYVAGGELRNLRTTFDKMSVKVPEAFIWHVYKSLVIGYGFLHDNGISHRDIKPENIMLDPVNFGDPALFPTVKIIDFGIADDVADSETTSGTPKWQPGPPECRIGGAKADVWAMGAVIHFLATGYATKTDCPPSVPDKDVHEFYRQSVPYVRRLVNPADFDYEIRNLSLTDARDLTYNSSTPLPRRDYSPIFEYHTARALDTNPDTRITIPALTATMIEDADKQINFYKAWFRHCKAEGSQRPLLTFAMSEPYTDWQA</sequence>
<reference evidence="2 3" key="1">
    <citation type="submission" date="2018-10" db="EMBL/GenBank/DDBJ databases">
        <title>Fifty Aureobasidium pullulans genomes reveal a recombining polyextremotolerant generalist.</title>
        <authorList>
            <person name="Gostincar C."/>
            <person name="Turk M."/>
            <person name="Zajc J."/>
            <person name="Gunde-Cimerman N."/>
        </authorList>
    </citation>
    <scope>NUCLEOTIDE SEQUENCE [LARGE SCALE GENOMIC DNA]</scope>
    <source>
        <strain evidence="2 3">EXF-11900</strain>
    </source>
</reference>
<feature type="domain" description="Protein kinase" evidence="1">
    <location>
        <begin position="51"/>
        <end position="367"/>
    </location>
</feature>
<evidence type="ECO:0000313" key="2">
    <source>
        <dbReference type="EMBL" id="THV63949.1"/>
    </source>
</evidence>
<proteinExistence type="predicted"/>
<dbReference type="Gene3D" id="1.10.510.10">
    <property type="entry name" value="Transferase(Phosphotransferase) domain 1"/>
    <property type="match status" value="1"/>
</dbReference>
<evidence type="ECO:0000313" key="3">
    <source>
        <dbReference type="Proteomes" id="UP000304951"/>
    </source>
</evidence>
<dbReference type="GO" id="GO:0004672">
    <property type="term" value="F:protein kinase activity"/>
    <property type="evidence" value="ECO:0007669"/>
    <property type="project" value="InterPro"/>
</dbReference>
<dbReference type="InterPro" id="IPR000719">
    <property type="entry name" value="Prot_kinase_dom"/>
</dbReference>
<dbReference type="PROSITE" id="PS00108">
    <property type="entry name" value="PROTEIN_KINASE_ST"/>
    <property type="match status" value="1"/>
</dbReference>
<dbReference type="EMBL" id="QZAF01000981">
    <property type="protein sequence ID" value="THV63949.1"/>
    <property type="molecule type" value="Genomic_DNA"/>
</dbReference>
<dbReference type="InterPro" id="IPR008271">
    <property type="entry name" value="Ser/Thr_kinase_AS"/>
</dbReference>
<protein>
    <submittedName>
        <fullName evidence="2">Kinase-like protein</fullName>
    </submittedName>
</protein>
<dbReference type="GO" id="GO:0005524">
    <property type="term" value="F:ATP binding"/>
    <property type="evidence" value="ECO:0007669"/>
    <property type="project" value="InterPro"/>
</dbReference>
<keyword evidence="2" id="KW-0418">Kinase</keyword>
<comment type="caution">
    <text evidence="2">The sequence shown here is derived from an EMBL/GenBank/DDBJ whole genome shotgun (WGS) entry which is preliminary data.</text>
</comment>
<dbReference type="Pfam" id="PF00069">
    <property type="entry name" value="Pkinase"/>
    <property type="match status" value="1"/>
</dbReference>